<dbReference type="PIRSF" id="PIRSF015578">
    <property type="entry name" value="Myoinos-ppht_syn"/>
    <property type="match status" value="1"/>
</dbReference>
<dbReference type="InterPro" id="IPR013021">
    <property type="entry name" value="Myo-inos-1-P_Synthase_GAPDH"/>
</dbReference>
<evidence type="ECO:0000313" key="3">
    <source>
        <dbReference type="EMBL" id="MBR0654641.1"/>
    </source>
</evidence>
<protein>
    <submittedName>
        <fullName evidence="3">Inositol-3-phosphate synthase</fullName>
    </submittedName>
</protein>
<dbReference type="SUPFAM" id="SSF51735">
    <property type="entry name" value="NAD(P)-binding Rossmann-fold domains"/>
    <property type="match status" value="1"/>
</dbReference>
<evidence type="ECO:0000313" key="4">
    <source>
        <dbReference type="Proteomes" id="UP001196068"/>
    </source>
</evidence>
<comment type="caution">
    <text evidence="3">The sequence shown here is derived from an EMBL/GenBank/DDBJ whole genome shotgun (WGS) entry which is preliminary data.</text>
</comment>
<dbReference type="RefSeq" id="WP_211873464.1">
    <property type="nucleotide sequence ID" value="NZ_JAAEDH010000005.1"/>
</dbReference>
<proteinExistence type="inferred from homology"/>
<dbReference type="Proteomes" id="UP001196068">
    <property type="component" value="Unassembled WGS sequence"/>
</dbReference>
<organism evidence="3 4">
    <name type="scientific">Plastoroseomonas arctica</name>
    <dbReference type="NCBI Taxonomy" id="1509237"/>
    <lineage>
        <taxon>Bacteria</taxon>
        <taxon>Pseudomonadati</taxon>
        <taxon>Pseudomonadota</taxon>
        <taxon>Alphaproteobacteria</taxon>
        <taxon>Acetobacterales</taxon>
        <taxon>Acetobacteraceae</taxon>
        <taxon>Plastoroseomonas</taxon>
    </lineage>
</organism>
<name>A0AAF1KLE3_9PROT</name>
<reference evidence="3" key="1">
    <citation type="submission" date="2020-01" db="EMBL/GenBank/DDBJ databases">
        <authorList>
            <person name="Rat A."/>
        </authorList>
    </citation>
    <scope>NUCLEOTIDE SEQUENCE</scope>
    <source>
        <strain evidence="3">LMG 28251</strain>
    </source>
</reference>
<reference evidence="3" key="2">
    <citation type="journal article" date="2021" name="Syst. Appl. Microbiol.">
        <title>Roseomonas hellenica sp. nov., isolated from roots of wild-growing Alkanna tinctoria.</title>
        <authorList>
            <person name="Rat A."/>
            <person name="Naranjo H.D."/>
            <person name="Lebbe L."/>
            <person name="Cnockaert M."/>
            <person name="Krigas N."/>
            <person name="Grigoriadou K."/>
            <person name="Maloupa E."/>
            <person name="Willems A."/>
        </authorList>
    </citation>
    <scope>NUCLEOTIDE SEQUENCE</scope>
    <source>
        <strain evidence="3">LMG 28251</strain>
    </source>
</reference>
<comment type="similarity">
    <text evidence="1">Belongs to the myo-inositol 1-phosphate synthase family.</text>
</comment>
<keyword evidence="4" id="KW-1185">Reference proteome</keyword>
<dbReference type="PANTHER" id="PTHR11510">
    <property type="entry name" value="MYO-INOSITOL-1 PHOSPHATE SYNTHASE"/>
    <property type="match status" value="1"/>
</dbReference>
<gene>
    <name evidence="3" type="ORF">GXW79_06075</name>
</gene>
<dbReference type="InterPro" id="IPR002587">
    <property type="entry name" value="Myo-inos-1-P_Synthase"/>
</dbReference>
<dbReference type="Gene3D" id="3.40.50.720">
    <property type="entry name" value="NAD(P)-binding Rossmann-like Domain"/>
    <property type="match status" value="1"/>
</dbReference>
<dbReference type="GO" id="GO:0004512">
    <property type="term" value="F:inositol-3-phosphate synthase activity"/>
    <property type="evidence" value="ECO:0007669"/>
    <property type="project" value="InterPro"/>
</dbReference>
<dbReference type="Pfam" id="PF01658">
    <property type="entry name" value="Inos-1-P_synth"/>
    <property type="match status" value="1"/>
</dbReference>
<feature type="domain" description="Myo-inositol-1-phosphate synthase GAPDH-like" evidence="2">
    <location>
        <begin position="229"/>
        <end position="334"/>
    </location>
</feature>
<dbReference type="GO" id="GO:0008654">
    <property type="term" value="P:phospholipid biosynthetic process"/>
    <property type="evidence" value="ECO:0007669"/>
    <property type="project" value="InterPro"/>
</dbReference>
<evidence type="ECO:0000256" key="1">
    <source>
        <dbReference type="ARBA" id="ARBA00010813"/>
    </source>
</evidence>
<dbReference type="GO" id="GO:0006021">
    <property type="term" value="P:inositol biosynthetic process"/>
    <property type="evidence" value="ECO:0007669"/>
    <property type="project" value="InterPro"/>
</dbReference>
<dbReference type="AlphaFoldDB" id="A0AAF1KLE3"/>
<dbReference type="Gene3D" id="3.30.360.10">
    <property type="entry name" value="Dihydrodipicolinate Reductase, domain 2"/>
    <property type="match status" value="1"/>
</dbReference>
<dbReference type="Pfam" id="PF07994">
    <property type="entry name" value="NAD_binding_5"/>
    <property type="match status" value="1"/>
</dbReference>
<sequence length="399" mass="42948">MNVIAKRRKIGVAVIGMGGAVATTAAAGLEILRLGTNRMDGLPLAHLSVPRMVQYEDLYLRGWDLNAQSLADAAVEHRVLPADQMASVEPALSAIRPWAGVASAAYCRRIEGANMHTAAGHRAAIDAITDDLRRFRDEGDFDSVVMINLASTERTPQASDAWASPEAFERGLDADDAAIGPAMLYAYAAISAGVPYGNFTPSTAAEVPALVELAQRHGVPLAGKDGKTGQTLIKTVLAPAFKARALHVDGWFSTNILGNRDGEALQDPDSLKSKLGTKGSVLDSILGYPVEDHVVDIRYYRPRGDDKEAWDNIDVTGFLGQRMQIKVNFLCKDSVLAAPLVLEIARVLDLAQQRGEAGPQEQLSLFFKAPMTARGDAPEHAFPVQERMLHSWLMADTAA</sequence>
<dbReference type="InterPro" id="IPR036291">
    <property type="entry name" value="NAD(P)-bd_dom_sf"/>
</dbReference>
<evidence type="ECO:0000259" key="2">
    <source>
        <dbReference type="Pfam" id="PF01658"/>
    </source>
</evidence>
<accession>A0AAF1KLE3</accession>
<dbReference type="EMBL" id="JAAEDH010000005">
    <property type="protein sequence ID" value="MBR0654641.1"/>
    <property type="molecule type" value="Genomic_DNA"/>
</dbReference>
<dbReference type="SUPFAM" id="SSF55347">
    <property type="entry name" value="Glyceraldehyde-3-phosphate dehydrogenase-like, C-terminal domain"/>
    <property type="match status" value="1"/>
</dbReference>